<dbReference type="Gene3D" id="3.40.50.720">
    <property type="entry name" value="NAD(P)-binding Rossmann-like Domain"/>
    <property type="match status" value="1"/>
</dbReference>
<comment type="similarity">
    <text evidence="1">Belongs to the short-chain dehydrogenases/reductases (SDR) family.</text>
</comment>
<dbReference type="GO" id="GO:0006654">
    <property type="term" value="P:phosphatidic acid biosynthetic process"/>
    <property type="evidence" value="ECO:0007669"/>
    <property type="project" value="TreeGrafter"/>
</dbReference>
<protein>
    <submittedName>
        <fullName evidence="3">Putative hydroxybutyrate dehydrogenase</fullName>
    </submittedName>
</protein>
<dbReference type="PANTHER" id="PTHR44169">
    <property type="entry name" value="NADPH-DEPENDENT 1-ACYLDIHYDROXYACETONE PHOSPHATE REDUCTASE"/>
    <property type="match status" value="1"/>
</dbReference>
<dbReference type="STRING" id="1432307.W9CHT0"/>
<dbReference type="Pfam" id="PF00106">
    <property type="entry name" value="adh_short"/>
    <property type="match status" value="1"/>
</dbReference>
<dbReference type="Proteomes" id="UP000019487">
    <property type="component" value="Unassembled WGS sequence"/>
</dbReference>
<evidence type="ECO:0000256" key="2">
    <source>
        <dbReference type="ARBA" id="ARBA00023002"/>
    </source>
</evidence>
<evidence type="ECO:0000256" key="1">
    <source>
        <dbReference type="ARBA" id="ARBA00006484"/>
    </source>
</evidence>
<reference evidence="3 4" key="1">
    <citation type="journal article" date="2014" name="Genome Announc.">
        <title>Draft genome sequence of Sclerotinia borealis, a psychrophilic plant pathogenic fungus.</title>
        <authorList>
            <person name="Mardanov A.V."/>
            <person name="Beletsky A.V."/>
            <person name="Kadnikov V.V."/>
            <person name="Ignatov A.N."/>
            <person name="Ravin N.V."/>
        </authorList>
    </citation>
    <scope>NUCLEOTIDE SEQUENCE [LARGE SCALE GENOMIC DNA]</scope>
    <source>
        <strain evidence="4">F-4157</strain>
    </source>
</reference>
<accession>W9CHT0</accession>
<dbReference type="GO" id="GO:0005783">
    <property type="term" value="C:endoplasmic reticulum"/>
    <property type="evidence" value="ECO:0007669"/>
    <property type="project" value="TreeGrafter"/>
</dbReference>
<name>W9CHT0_SCLBF</name>
<dbReference type="OrthoDB" id="2102561at2759"/>
<dbReference type="GO" id="GO:0000140">
    <property type="term" value="F:acylglycerone-phosphate reductase (NADP+) activity"/>
    <property type="evidence" value="ECO:0007669"/>
    <property type="project" value="TreeGrafter"/>
</dbReference>
<dbReference type="EMBL" id="AYSA01000187">
    <property type="protein sequence ID" value="ESZ95411.1"/>
    <property type="molecule type" value="Genomic_DNA"/>
</dbReference>
<dbReference type="PANTHER" id="PTHR44169:SF6">
    <property type="entry name" value="NADPH-DEPENDENT 1-ACYLDIHYDROXYACETONE PHOSPHATE REDUCTASE"/>
    <property type="match status" value="1"/>
</dbReference>
<comment type="caution">
    <text evidence="3">The sequence shown here is derived from an EMBL/GenBank/DDBJ whole genome shotgun (WGS) entry which is preliminary data.</text>
</comment>
<proteinExistence type="inferred from homology"/>
<keyword evidence="2" id="KW-0560">Oxidoreductase</keyword>
<organism evidence="3 4">
    <name type="scientific">Sclerotinia borealis (strain F-4128)</name>
    <dbReference type="NCBI Taxonomy" id="1432307"/>
    <lineage>
        <taxon>Eukaryota</taxon>
        <taxon>Fungi</taxon>
        <taxon>Dikarya</taxon>
        <taxon>Ascomycota</taxon>
        <taxon>Pezizomycotina</taxon>
        <taxon>Leotiomycetes</taxon>
        <taxon>Helotiales</taxon>
        <taxon>Sclerotiniaceae</taxon>
        <taxon>Sclerotinia</taxon>
    </lineage>
</organism>
<dbReference type="GO" id="GO:0019433">
    <property type="term" value="P:triglyceride catabolic process"/>
    <property type="evidence" value="ECO:0007669"/>
    <property type="project" value="TreeGrafter"/>
</dbReference>
<dbReference type="InterPro" id="IPR002347">
    <property type="entry name" value="SDR_fam"/>
</dbReference>
<sequence length="281" mass="30241">MAPLGSVLITGCSDGGSGSALASVFQQHGYLVFATAPDTKKMSRLETFDNVKLLALDVRSSEQIRAAVELVGKETGGSLNYLINCAARNRYMPILDEDIEEAKKLYDINVWGPLAVTKAFSPLIIKAKGTLVFITSVAGCLNTPYQGVYAAAKRSEEIIADTLRLELTPFNVKVLCVVTGAVDTNIQTHFKDLKLPADSLYTPIESTICDRAKGNDGAKRIDPTDYAKRVAADILKGKTGKIWHGWSAGTVKFTTSFLPTSLMDKGVVIGTGLDVLAKHVE</sequence>
<evidence type="ECO:0000313" key="3">
    <source>
        <dbReference type="EMBL" id="ESZ95411.1"/>
    </source>
</evidence>
<dbReference type="AlphaFoldDB" id="W9CHT0"/>
<dbReference type="GO" id="GO:0004806">
    <property type="term" value="F:triacylglycerol lipase activity"/>
    <property type="evidence" value="ECO:0007669"/>
    <property type="project" value="TreeGrafter"/>
</dbReference>
<dbReference type="InterPro" id="IPR036291">
    <property type="entry name" value="NAD(P)-bd_dom_sf"/>
</dbReference>
<dbReference type="HOGENOM" id="CLU_010194_2_9_1"/>
<dbReference type="GO" id="GO:0005811">
    <property type="term" value="C:lipid droplet"/>
    <property type="evidence" value="ECO:0007669"/>
    <property type="project" value="TreeGrafter"/>
</dbReference>
<keyword evidence="4" id="KW-1185">Reference proteome</keyword>
<gene>
    <name evidence="3" type="ORF">SBOR_4206</name>
</gene>
<dbReference type="SUPFAM" id="SSF51735">
    <property type="entry name" value="NAD(P)-binding Rossmann-fold domains"/>
    <property type="match status" value="1"/>
</dbReference>
<dbReference type="PRINTS" id="PR00081">
    <property type="entry name" value="GDHRDH"/>
</dbReference>
<evidence type="ECO:0000313" key="4">
    <source>
        <dbReference type="Proteomes" id="UP000019487"/>
    </source>
</evidence>